<keyword evidence="2" id="KW-1185">Reference proteome</keyword>
<dbReference type="Proteomes" id="UP000596063">
    <property type="component" value="Chromosome"/>
</dbReference>
<proteinExistence type="predicted"/>
<accession>A0A7T4QZA4</accession>
<name>A0A7T4QZA4_9GAMM</name>
<protein>
    <submittedName>
        <fullName evidence="1">Uncharacterized protein</fullName>
    </submittedName>
</protein>
<evidence type="ECO:0000313" key="1">
    <source>
        <dbReference type="EMBL" id="QQD17412.1"/>
    </source>
</evidence>
<organism evidence="1 2">
    <name type="scientific">Spongiibacter nanhainus</name>
    <dbReference type="NCBI Taxonomy" id="2794344"/>
    <lineage>
        <taxon>Bacteria</taxon>
        <taxon>Pseudomonadati</taxon>
        <taxon>Pseudomonadota</taxon>
        <taxon>Gammaproteobacteria</taxon>
        <taxon>Cellvibrionales</taxon>
        <taxon>Spongiibacteraceae</taxon>
        <taxon>Spongiibacter</taxon>
    </lineage>
</organism>
<dbReference type="KEGG" id="snan:I6N98_13705"/>
<evidence type="ECO:0000313" key="2">
    <source>
        <dbReference type="Proteomes" id="UP000596063"/>
    </source>
</evidence>
<reference evidence="1 2" key="1">
    <citation type="submission" date="2020-12" db="EMBL/GenBank/DDBJ databases">
        <authorList>
            <person name="Shan Y."/>
        </authorList>
    </citation>
    <scope>NUCLEOTIDE SEQUENCE [LARGE SCALE GENOMIC DNA]</scope>
    <source>
        <strain evidence="2">csc3.9</strain>
    </source>
</reference>
<gene>
    <name evidence="1" type="ORF">I6N98_13705</name>
</gene>
<dbReference type="EMBL" id="CP066167">
    <property type="protein sequence ID" value="QQD17412.1"/>
    <property type="molecule type" value="Genomic_DNA"/>
</dbReference>
<sequence>MKHTTRVTVEQDTVTAITCDACGQRYDDVLEMQAFVHIVKTGGYGSIFGDGTALECDLCQHCLQARLGDALRLEKLSDRL</sequence>
<dbReference type="AlphaFoldDB" id="A0A7T4QZA4"/>
<dbReference type="RefSeq" id="WP_198568913.1">
    <property type="nucleotide sequence ID" value="NZ_CP066167.1"/>
</dbReference>